<keyword evidence="8" id="KW-0625">Polysaccharide transport</keyword>
<keyword evidence="4" id="KW-1134">Transmembrane beta strand</keyword>
<evidence type="ECO:0000259" key="17">
    <source>
        <dbReference type="Pfam" id="PF02563"/>
    </source>
</evidence>
<dbReference type="GO" id="GO:0006811">
    <property type="term" value="P:monoatomic ion transport"/>
    <property type="evidence" value="ECO:0007669"/>
    <property type="project" value="UniProtKB-KW"/>
</dbReference>
<dbReference type="STRING" id="546271.Selsp_0036"/>
<keyword evidence="5" id="KW-0762">Sugar transport</keyword>
<dbReference type="Gene3D" id="3.30.1950.10">
    <property type="entry name" value="wza like domain"/>
    <property type="match status" value="1"/>
</dbReference>
<proteinExistence type="inferred from homology"/>
<evidence type="ECO:0000256" key="6">
    <source>
        <dbReference type="ARBA" id="ARBA00022692"/>
    </source>
</evidence>
<comment type="caution">
    <text evidence="19">The sequence shown here is derived from an EMBL/GenBank/DDBJ whole genome shotgun (WGS) entry which is preliminary data.</text>
</comment>
<dbReference type="GO" id="GO:0046930">
    <property type="term" value="C:pore complex"/>
    <property type="evidence" value="ECO:0007669"/>
    <property type="project" value="UniProtKB-KW"/>
</dbReference>
<feature type="region of interest" description="Disordered" evidence="15">
    <location>
        <begin position="50"/>
        <end position="73"/>
    </location>
</feature>
<evidence type="ECO:0000256" key="11">
    <source>
        <dbReference type="ARBA" id="ARBA00023136"/>
    </source>
</evidence>
<evidence type="ECO:0000256" key="9">
    <source>
        <dbReference type="ARBA" id="ARBA00023065"/>
    </source>
</evidence>
<dbReference type="PANTHER" id="PTHR33619:SF3">
    <property type="entry name" value="POLYSACCHARIDE EXPORT PROTEIN GFCE-RELATED"/>
    <property type="match status" value="1"/>
</dbReference>
<keyword evidence="3" id="KW-0813">Transport</keyword>
<dbReference type="AlphaFoldDB" id="C9LV72"/>
<feature type="chain" id="PRO_5038826593" evidence="16">
    <location>
        <begin position="29"/>
        <end position="283"/>
    </location>
</feature>
<dbReference type="InterPro" id="IPR003715">
    <property type="entry name" value="Poly_export_N"/>
</dbReference>
<evidence type="ECO:0000313" key="19">
    <source>
        <dbReference type="EMBL" id="EEX77194.1"/>
    </source>
</evidence>
<keyword evidence="10" id="KW-0626">Porin</keyword>
<name>C9LV72_SELS3</name>
<dbReference type="Gene3D" id="3.10.560.10">
    <property type="entry name" value="Outer membrane lipoprotein wza domain like"/>
    <property type="match status" value="1"/>
</dbReference>
<gene>
    <name evidence="19" type="ORF">SELSPUOL_01364</name>
</gene>
<dbReference type="GO" id="GO:0015159">
    <property type="term" value="F:polysaccharide transmembrane transporter activity"/>
    <property type="evidence" value="ECO:0007669"/>
    <property type="project" value="InterPro"/>
</dbReference>
<dbReference type="Pfam" id="PF22461">
    <property type="entry name" value="SLBB_2"/>
    <property type="match status" value="1"/>
</dbReference>
<evidence type="ECO:0000256" key="10">
    <source>
        <dbReference type="ARBA" id="ARBA00023114"/>
    </source>
</evidence>
<feature type="signal peptide" evidence="16">
    <location>
        <begin position="1"/>
        <end position="28"/>
    </location>
</feature>
<evidence type="ECO:0000256" key="15">
    <source>
        <dbReference type="SAM" id="MobiDB-lite"/>
    </source>
</evidence>
<evidence type="ECO:0000259" key="18">
    <source>
        <dbReference type="Pfam" id="PF22461"/>
    </source>
</evidence>
<keyword evidence="14" id="KW-0449">Lipoprotein</keyword>
<feature type="domain" description="SLBB" evidence="18">
    <location>
        <begin position="174"/>
        <end position="256"/>
    </location>
</feature>
<dbReference type="InterPro" id="IPR049712">
    <property type="entry name" value="Poly_export"/>
</dbReference>
<feature type="domain" description="Polysaccharide export protein N-terminal" evidence="17">
    <location>
        <begin position="92"/>
        <end position="167"/>
    </location>
</feature>
<dbReference type="InterPro" id="IPR054765">
    <property type="entry name" value="SLBB_dom"/>
</dbReference>
<dbReference type="Pfam" id="PF02563">
    <property type="entry name" value="Poly_export"/>
    <property type="match status" value="1"/>
</dbReference>
<evidence type="ECO:0000256" key="4">
    <source>
        <dbReference type="ARBA" id="ARBA00022452"/>
    </source>
</evidence>
<evidence type="ECO:0000256" key="13">
    <source>
        <dbReference type="ARBA" id="ARBA00023237"/>
    </source>
</evidence>
<evidence type="ECO:0000256" key="8">
    <source>
        <dbReference type="ARBA" id="ARBA00023047"/>
    </source>
</evidence>
<evidence type="ECO:0000256" key="7">
    <source>
        <dbReference type="ARBA" id="ARBA00022729"/>
    </source>
</evidence>
<evidence type="ECO:0000256" key="14">
    <source>
        <dbReference type="ARBA" id="ARBA00023288"/>
    </source>
</evidence>
<dbReference type="eggNOG" id="COG1596">
    <property type="taxonomic scope" value="Bacteria"/>
</dbReference>
<keyword evidence="12" id="KW-0564">Palmitate</keyword>
<dbReference type="EMBL" id="ACKP02000024">
    <property type="protein sequence ID" value="EEX77194.1"/>
    <property type="molecule type" value="Genomic_DNA"/>
</dbReference>
<comment type="similarity">
    <text evidence="2">Belongs to the BexD/CtrA/VexA family.</text>
</comment>
<comment type="subcellular location">
    <subcellularLocation>
        <location evidence="1">Cell outer membrane</location>
        <topology evidence="1">Multi-pass membrane protein</topology>
    </subcellularLocation>
</comment>
<evidence type="ECO:0000256" key="16">
    <source>
        <dbReference type="SAM" id="SignalP"/>
    </source>
</evidence>
<dbReference type="PANTHER" id="PTHR33619">
    <property type="entry name" value="POLYSACCHARIDE EXPORT PROTEIN GFCE-RELATED"/>
    <property type="match status" value="1"/>
</dbReference>
<evidence type="ECO:0000256" key="3">
    <source>
        <dbReference type="ARBA" id="ARBA00022448"/>
    </source>
</evidence>
<protein>
    <submittedName>
        <fullName evidence="19">Polysaccharide biosynthesis/export protein</fullName>
    </submittedName>
</protein>
<dbReference type="Proteomes" id="UP000003505">
    <property type="component" value="Unassembled WGS sequence"/>
</dbReference>
<dbReference type="GO" id="GO:0009279">
    <property type="term" value="C:cell outer membrane"/>
    <property type="evidence" value="ECO:0007669"/>
    <property type="project" value="UniProtKB-SubCell"/>
</dbReference>
<organism evidence="19 20">
    <name type="scientific">Selenomonas sputigena (strain ATCC 35185 / DSM 20758 / CCUG 44933 / VPI D19B-28)</name>
    <dbReference type="NCBI Taxonomy" id="546271"/>
    <lineage>
        <taxon>Bacteria</taxon>
        <taxon>Bacillati</taxon>
        <taxon>Bacillota</taxon>
        <taxon>Negativicutes</taxon>
        <taxon>Selenomonadales</taxon>
        <taxon>Selenomonadaceae</taxon>
        <taxon>Selenomonas</taxon>
    </lineage>
</organism>
<evidence type="ECO:0000256" key="5">
    <source>
        <dbReference type="ARBA" id="ARBA00022597"/>
    </source>
</evidence>
<evidence type="ECO:0000256" key="2">
    <source>
        <dbReference type="ARBA" id="ARBA00009450"/>
    </source>
</evidence>
<keyword evidence="6" id="KW-0812">Transmembrane</keyword>
<keyword evidence="9" id="KW-0406">Ion transport</keyword>
<keyword evidence="7 16" id="KW-0732">Signal</keyword>
<reference evidence="19 20" key="1">
    <citation type="submission" date="2009-09" db="EMBL/GenBank/DDBJ databases">
        <authorList>
            <person name="Weinstock G."/>
            <person name="Sodergren E."/>
            <person name="Clifton S."/>
            <person name="Fulton L."/>
            <person name="Fulton B."/>
            <person name="Courtney L."/>
            <person name="Fronick C."/>
            <person name="Harrison M."/>
            <person name="Strong C."/>
            <person name="Farmer C."/>
            <person name="Delahaunty K."/>
            <person name="Markovic C."/>
            <person name="Hall O."/>
            <person name="Minx P."/>
            <person name="Tomlinson C."/>
            <person name="Mitreva M."/>
            <person name="Nelson J."/>
            <person name="Hou S."/>
            <person name="Wollam A."/>
            <person name="Pepin K.H."/>
            <person name="Johnson M."/>
            <person name="Bhonagiri V."/>
            <person name="Nash W.E."/>
            <person name="Warren W."/>
            <person name="Chinwalla A."/>
            <person name="Mardis E.R."/>
            <person name="Wilson R.K."/>
        </authorList>
    </citation>
    <scope>NUCLEOTIDE SEQUENCE [LARGE SCALE GENOMIC DNA]</scope>
    <source>
        <strain evidence="20">ATCC 35185 / DSM 20758 / VPI D19B-28</strain>
    </source>
</reference>
<dbReference type="GO" id="GO:0015288">
    <property type="term" value="F:porin activity"/>
    <property type="evidence" value="ECO:0007669"/>
    <property type="project" value="UniProtKB-KW"/>
</dbReference>
<keyword evidence="13" id="KW-0998">Cell outer membrane</keyword>
<keyword evidence="11" id="KW-0472">Membrane</keyword>
<accession>C9LV72</accession>
<evidence type="ECO:0000256" key="1">
    <source>
        <dbReference type="ARBA" id="ARBA00004571"/>
    </source>
</evidence>
<evidence type="ECO:0000313" key="20">
    <source>
        <dbReference type="Proteomes" id="UP000003505"/>
    </source>
</evidence>
<evidence type="ECO:0000256" key="12">
    <source>
        <dbReference type="ARBA" id="ARBA00023139"/>
    </source>
</evidence>
<sequence length="283" mass="31048">MKECRLMKKRSMLAAAVVLALSSSAAFSAPSAQDAAVEAASAGSVAREASSVQSHAQNAARAQEKATKKQAPMQNYVEAPEEFEIASLRRAETTPNYRLFKGDTFNVLVIGFPDGIGVNNITVGIDGYVQLPYVGSVKMEGMTLDEAKEVLMESLGEYLRIPDMSLLITSYGPRKVYVMGNVASPGIHDLSIDRMNAYAALASAGGWTDRARSTRIQVIRVRDNVMYYRTLNMKDYTKKHDLTQNVVLEDGDIVYVPASNGIKFTEDVLPYVNAWALYRSLTK</sequence>